<evidence type="ECO:0000256" key="6">
    <source>
        <dbReference type="ARBA" id="ARBA00023053"/>
    </source>
</evidence>
<organism evidence="13 14">
    <name type="scientific">Triparma strigata</name>
    <dbReference type="NCBI Taxonomy" id="1606541"/>
    <lineage>
        <taxon>Eukaryota</taxon>
        <taxon>Sar</taxon>
        <taxon>Stramenopiles</taxon>
        <taxon>Ochrophyta</taxon>
        <taxon>Bolidophyceae</taxon>
        <taxon>Parmales</taxon>
        <taxon>Triparmaceae</taxon>
        <taxon>Triparma</taxon>
    </lineage>
</organism>
<evidence type="ECO:0000256" key="7">
    <source>
        <dbReference type="ARBA" id="ARBA00023065"/>
    </source>
</evidence>
<keyword evidence="9" id="KW-0739">Sodium transport</keyword>
<evidence type="ECO:0000256" key="2">
    <source>
        <dbReference type="ARBA" id="ARBA00022448"/>
    </source>
</evidence>
<accession>A0A9W7B745</accession>
<feature type="transmembrane region" description="Helical" evidence="11">
    <location>
        <begin position="114"/>
        <end position="132"/>
    </location>
</feature>
<feature type="region of interest" description="Disordered" evidence="10">
    <location>
        <begin position="715"/>
        <end position="746"/>
    </location>
</feature>
<feature type="transmembrane region" description="Helical" evidence="11">
    <location>
        <begin position="331"/>
        <end position="352"/>
    </location>
</feature>
<reference evidence="14" key="1">
    <citation type="journal article" date="2023" name="Commun. Biol.">
        <title>Genome analysis of Parmales, the sister group of diatoms, reveals the evolutionary specialization of diatoms from phago-mixotrophs to photoautotrophs.</title>
        <authorList>
            <person name="Ban H."/>
            <person name="Sato S."/>
            <person name="Yoshikawa S."/>
            <person name="Yamada K."/>
            <person name="Nakamura Y."/>
            <person name="Ichinomiya M."/>
            <person name="Sato N."/>
            <person name="Blanc-Mathieu R."/>
            <person name="Endo H."/>
            <person name="Kuwata A."/>
            <person name="Ogata H."/>
        </authorList>
    </citation>
    <scope>NUCLEOTIDE SEQUENCE [LARGE SCALE GENOMIC DNA]</scope>
    <source>
        <strain evidence="14">NIES 3701</strain>
    </source>
</reference>
<dbReference type="GO" id="GO:0016020">
    <property type="term" value="C:membrane"/>
    <property type="evidence" value="ECO:0007669"/>
    <property type="project" value="UniProtKB-SubCell"/>
</dbReference>
<feature type="compositionally biased region" description="Basic residues" evidence="10">
    <location>
        <begin position="842"/>
        <end position="852"/>
    </location>
</feature>
<dbReference type="GO" id="GO:1902600">
    <property type="term" value="P:proton transmembrane transport"/>
    <property type="evidence" value="ECO:0007669"/>
    <property type="project" value="InterPro"/>
</dbReference>
<evidence type="ECO:0000256" key="4">
    <source>
        <dbReference type="ARBA" id="ARBA00022692"/>
    </source>
</evidence>
<dbReference type="OrthoDB" id="1288932at2759"/>
<keyword evidence="8 11" id="KW-0472">Membrane</keyword>
<evidence type="ECO:0000313" key="13">
    <source>
        <dbReference type="EMBL" id="GMH81593.1"/>
    </source>
</evidence>
<proteinExistence type="predicted"/>
<dbReference type="AlphaFoldDB" id="A0A9W7B745"/>
<gene>
    <name evidence="13" type="ORF">TrST_g8908</name>
</gene>
<feature type="domain" description="Cation/H+ exchanger transmembrane" evidence="12">
    <location>
        <begin position="41"/>
        <end position="410"/>
    </location>
</feature>
<evidence type="ECO:0000256" key="11">
    <source>
        <dbReference type="SAM" id="Phobius"/>
    </source>
</evidence>
<dbReference type="EMBL" id="BRXY01000259">
    <property type="protein sequence ID" value="GMH81593.1"/>
    <property type="molecule type" value="Genomic_DNA"/>
</dbReference>
<dbReference type="GO" id="GO:0006814">
    <property type="term" value="P:sodium ion transport"/>
    <property type="evidence" value="ECO:0007669"/>
    <property type="project" value="UniProtKB-KW"/>
</dbReference>
<evidence type="ECO:0000256" key="3">
    <source>
        <dbReference type="ARBA" id="ARBA00022449"/>
    </source>
</evidence>
<dbReference type="InterPro" id="IPR038770">
    <property type="entry name" value="Na+/solute_symporter_sf"/>
</dbReference>
<keyword evidence="4 11" id="KW-0812">Transmembrane</keyword>
<feature type="compositionally biased region" description="Basic and acidic residues" evidence="10">
    <location>
        <begin position="595"/>
        <end position="607"/>
    </location>
</feature>
<evidence type="ECO:0000256" key="5">
    <source>
        <dbReference type="ARBA" id="ARBA00022989"/>
    </source>
</evidence>
<evidence type="ECO:0000313" key="14">
    <source>
        <dbReference type="Proteomes" id="UP001165085"/>
    </source>
</evidence>
<feature type="transmembrane region" description="Helical" evidence="11">
    <location>
        <begin position="175"/>
        <end position="195"/>
    </location>
</feature>
<comment type="subcellular location">
    <subcellularLocation>
        <location evidence="1">Membrane</location>
        <topology evidence="1">Multi-pass membrane protein</topology>
    </subcellularLocation>
</comment>
<dbReference type="Gene3D" id="1.20.1530.20">
    <property type="match status" value="1"/>
</dbReference>
<keyword evidence="6" id="KW-0915">Sodium</keyword>
<dbReference type="InterPro" id="IPR006153">
    <property type="entry name" value="Cation/H_exchanger_TM"/>
</dbReference>
<evidence type="ECO:0000256" key="1">
    <source>
        <dbReference type="ARBA" id="ARBA00004141"/>
    </source>
</evidence>
<dbReference type="Proteomes" id="UP001165085">
    <property type="component" value="Unassembled WGS sequence"/>
</dbReference>
<feature type="transmembrane region" description="Helical" evidence="11">
    <location>
        <begin position="144"/>
        <end position="163"/>
    </location>
</feature>
<keyword evidence="3" id="KW-0050">Antiport</keyword>
<dbReference type="PANTHER" id="PTHR43562">
    <property type="entry name" value="NAPA-TYPE SODIUM/HYDROGEN ANTIPORTER"/>
    <property type="match status" value="1"/>
</dbReference>
<feature type="transmembrane region" description="Helical" evidence="11">
    <location>
        <begin position="359"/>
        <end position="379"/>
    </location>
</feature>
<feature type="transmembrane region" description="Helical" evidence="11">
    <location>
        <begin position="201"/>
        <end position="228"/>
    </location>
</feature>
<dbReference type="GO" id="GO:0015297">
    <property type="term" value="F:antiporter activity"/>
    <property type="evidence" value="ECO:0007669"/>
    <property type="project" value="UniProtKB-KW"/>
</dbReference>
<evidence type="ECO:0000259" key="12">
    <source>
        <dbReference type="Pfam" id="PF00999"/>
    </source>
</evidence>
<feature type="transmembrane region" description="Helical" evidence="11">
    <location>
        <begin position="249"/>
        <end position="265"/>
    </location>
</feature>
<feature type="region of interest" description="Disordered" evidence="10">
    <location>
        <begin position="811"/>
        <end position="852"/>
    </location>
</feature>
<feature type="compositionally biased region" description="Polar residues" evidence="10">
    <location>
        <begin position="572"/>
        <end position="594"/>
    </location>
</feature>
<dbReference type="Pfam" id="PF00999">
    <property type="entry name" value="Na_H_Exchanger"/>
    <property type="match status" value="1"/>
</dbReference>
<name>A0A9W7B745_9STRA</name>
<comment type="caution">
    <text evidence="13">The sequence shown here is derived from an EMBL/GenBank/DDBJ whole genome shotgun (WGS) entry which is preliminary data.</text>
</comment>
<sequence length="852" mass="93966">MQIQELLATSPQDAMSRSLAGGTVHEHPFTFMELYSLLILLVAFWFAGKFAARFGMPSLVGEIAVGLLVGPNCWDFAPKPKSLMMFGEVGLLMLFLEAGLDVDVEMLKLVGSRGILLSVFASMLALLLGALISKFALGNGWVEAFAAGATLAPTSMGIALNVLRSCKVLNTPSGQLIIAAAMLQDVIGIILLAELKAIEELTFLTFIIPIISAIGMIVVFGLAAIYVVPVLMSKYVLPNFHHHYERQNVVLAFILLMTIVLMPASHYAKGSYLLGCFLAGVCFCTDHHTHGVWNTQVKRLLQWLMRLFFACTIGFEVPIKNMGSAKVIGHAFVYLVIIFTKLGAGIFAFPLTKREFMKIGFSMVSSCELAFIISVNAWIEGLISDDTFDALIMASLVSILVSPLMLRRVLLDEASEKQREIDLAKEETHIYDDEFEDAMDGMPKSKRPKHHIYFQLQTKSHGQFGHQDRLLKAIFDLNMSIIDFRSFHPHGTFQVHVVNEMYLRDNSEDSMIYDISSTLEEDSKTVATRMEALYKAAKSACDEDSANIKVYRWMPGADNSDGGGSGRKTESGKSISGHTGVTSPPSLSRASSQTELKKKGPNIRERSSSGGGGGSPVNRESRQPSLVTGEVAFTENRLDRRGAINHEELLQHLDMLAYIQAEKEFQKKQKHHVGIAASMASHSHPGELVHHVRHHELDGFVHSDPHDAFDPDDIEGEVFSSDSESSDDESVGGLSAKGINSGYVTPKEIETQSHRASFKEEEDGIELGEVHVPLHVGKEIHHRNEHSASISAQQGKVVEFEVIRDIRESLVVKDDGSGERSPPGSPKVSSMIEEDKQEEKKPKRRTFRHTHG</sequence>
<evidence type="ECO:0000256" key="8">
    <source>
        <dbReference type="ARBA" id="ARBA00023136"/>
    </source>
</evidence>
<dbReference type="PANTHER" id="PTHR43562:SF3">
    <property type="entry name" value="SODIUM ION_PROTON EXCHANGER (EUROFUNG)"/>
    <property type="match status" value="1"/>
</dbReference>
<keyword evidence="5 11" id="KW-1133">Transmembrane helix</keyword>
<keyword evidence="2" id="KW-0813">Transport</keyword>
<evidence type="ECO:0000256" key="9">
    <source>
        <dbReference type="ARBA" id="ARBA00023201"/>
    </source>
</evidence>
<protein>
    <recommendedName>
        <fullName evidence="12">Cation/H+ exchanger transmembrane domain-containing protein</fullName>
    </recommendedName>
</protein>
<feature type="transmembrane region" description="Helical" evidence="11">
    <location>
        <begin position="34"/>
        <end position="52"/>
    </location>
</feature>
<keyword evidence="14" id="KW-1185">Reference proteome</keyword>
<evidence type="ECO:0000256" key="10">
    <source>
        <dbReference type="SAM" id="MobiDB-lite"/>
    </source>
</evidence>
<keyword evidence="7" id="KW-0406">Ion transport</keyword>
<feature type="region of interest" description="Disordered" evidence="10">
    <location>
        <begin position="554"/>
        <end position="629"/>
    </location>
</feature>